<dbReference type="Gene3D" id="3.90.420.10">
    <property type="entry name" value="Oxidoreductase, molybdopterin-binding domain"/>
    <property type="match status" value="1"/>
</dbReference>
<organism evidence="7 8">
    <name type="scientific">Sinorhizobium chiapasense</name>
    <dbReference type="NCBI Taxonomy" id="501572"/>
    <lineage>
        <taxon>Bacteria</taxon>
        <taxon>Pseudomonadati</taxon>
        <taxon>Pseudomonadota</taxon>
        <taxon>Alphaproteobacteria</taxon>
        <taxon>Hyphomicrobiales</taxon>
        <taxon>Rhizobiaceae</taxon>
        <taxon>Sinorhizobium/Ensifer group</taxon>
        <taxon>Sinorhizobium</taxon>
    </lineage>
</organism>
<dbReference type="InterPro" id="IPR008335">
    <property type="entry name" value="Mopterin_OxRdtase_euk"/>
</dbReference>
<keyword evidence="7" id="KW-0614">Plasmid</keyword>
<comment type="cofactor">
    <cofactor evidence="1">
        <name>Mo-molybdopterin</name>
        <dbReference type="ChEBI" id="CHEBI:71302"/>
    </cofactor>
</comment>
<dbReference type="PRINTS" id="PR00407">
    <property type="entry name" value="EUMOPTERIN"/>
</dbReference>
<evidence type="ECO:0000256" key="2">
    <source>
        <dbReference type="ARBA" id="ARBA00022505"/>
    </source>
</evidence>
<evidence type="ECO:0000256" key="3">
    <source>
        <dbReference type="ARBA" id="ARBA00022723"/>
    </source>
</evidence>
<dbReference type="EMBL" id="CP133152">
    <property type="protein sequence ID" value="WVT07942.1"/>
    <property type="molecule type" value="Genomic_DNA"/>
</dbReference>
<dbReference type="PANTHER" id="PTHR19372:SF7">
    <property type="entry name" value="SULFITE OXIDASE, MITOCHONDRIAL"/>
    <property type="match status" value="1"/>
</dbReference>
<evidence type="ECO:0000256" key="4">
    <source>
        <dbReference type="ARBA" id="ARBA00023002"/>
    </source>
</evidence>
<dbReference type="InterPro" id="IPR000572">
    <property type="entry name" value="OxRdtase_Mopterin-bd_dom"/>
</dbReference>
<keyword evidence="8" id="KW-1185">Reference proteome</keyword>
<keyword evidence="3" id="KW-0479">Metal-binding</keyword>
<dbReference type="Pfam" id="PF00174">
    <property type="entry name" value="Oxidored_molyb"/>
    <property type="match status" value="1"/>
</dbReference>
<feature type="domain" description="Moybdenum cofactor oxidoreductase dimerisation" evidence="6">
    <location>
        <begin position="159"/>
        <end position="258"/>
    </location>
</feature>
<evidence type="ECO:0000259" key="5">
    <source>
        <dbReference type="Pfam" id="PF00174"/>
    </source>
</evidence>
<protein>
    <submittedName>
        <fullName evidence="7">Molybdopterin-dependent oxidoreductase</fullName>
    </submittedName>
</protein>
<dbReference type="Gene3D" id="2.60.40.650">
    <property type="match status" value="1"/>
</dbReference>
<dbReference type="PANTHER" id="PTHR19372">
    <property type="entry name" value="SULFITE REDUCTASE"/>
    <property type="match status" value="1"/>
</dbReference>
<dbReference type="SUPFAM" id="SSF56524">
    <property type="entry name" value="Oxidoreductase molybdopterin-binding domain"/>
    <property type="match status" value="1"/>
</dbReference>
<keyword evidence="4" id="KW-0560">Oxidoreductase</keyword>
<evidence type="ECO:0000256" key="1">
    <source>
        <dbReference type="ARBA" id="ARBA00001924"/>
    </source>
</evidence>
<dbReference type="InterPro" id="IPR005066">
    <property type="entry name" value="MoCF_OxRdtse_dimer"/>
</dbReference>
<dbReference type="InterPro" id="IPR036374">
    <property type="entry name" value="OxRdtase_Mopterin-bd_sf"/>
</dbReference>
<dbReference type="RefSeq" id="WP_331376950.1">
    <property type="nucleotide sequence ID" value="NZ_CP133152.1"/>
</dbReference>
<dbReference type="SUPFAM" id="SSF81296">
    <property type="entry name" value="E set domains"/>
    <property type="match status" value="1"/>
</dbReference>
<dbReference type="Pfam" id="PF03404">
    <property type="entry name" value="Mo-co_dimer"/>
    <property type="match status" value="1"/>
</dbReference>
<geneLocation type="plasmid" evidence="7 8">
    <name>pSchITTGS70d</name>
</geneLocation>
<feature type="domain" description="Oxidoreductase molybdopterin-binding" evidence="5">
    <location>
        <begin position="2"/>
        <end position="134"/>
    </location>
</feature>
<evidence type="ECO:0000259" key="6">
    <source>
        <dbReference type="Pfam" id="PF03404"/>
    </source>
</evidence>
<dbReference type="Proteomes" id="UP001432360">
    <property type="component" value="Plasmid pSchITTGS70d"/>
</dbReference>
<keyword evidence="2" id="KW-0500">Molybdenum</keyword>
<evidence type="ECO:0000313" key="7">
    <source>
        <dbReference type="EMBL" id="WVT07942.1"/>
    </source>
</evidence>
<name>A0ABZ2BKG7_9HYPH</name>
<sequence>MKARPKKTIETVHQCCGSPLEPTVPTRRVANVCWGGVDLAELLNEIGVDANARFLWSYGLDGGEFAGTSCDWYLKDLPLERLSAGGVLIAYELNGAPLPAEHGFPARLVVPGYYGTNSVKWLWRLQLAARRADGLFTTTLYNDASDARDLAAGLPPRRPVWALAPESIIVAPAPDAAVALHEPVEIWGWAWSFRGIAGVQVSTDGGINYRHATLEPRRGWAWQPFSLQWRPSHRGVAQLCARAIEAGGAAQPVEGARNAIHTVRVMVE</sequence>
<accession>A0ABZ2BKG7</accession>
<evidence type="ECO:0000313" key="8">
    <source>
        <dbReference type="Proteomes" id="UP001432360"/>
    </source>
</evidence>
<proteinExistence type="predicted"/>
<gene>
    <name evidence="7" type="ORF">RB548_27675</name>
</gene>
<reference evidence="7" key="1">
    <citation type="submission" date="2023-08" db="EMBL/GenBank/DDBJ databases">
        <title>Complete genome sequence of Sinorhizobium chiapanecum ITTG S70 isolated from Acaciella angustissima nodules in Chiapas-Mexico.</title>
        <authorList>
            <person name="Rincon-Rosales R."/>
            <person name="Rogel M.A."/>
            <person name="Rincon-Medina C.I."/>
            <person name="Guerrero G."/>
            <person name="Manzano-Gomez L.A."/>
            <person name="Lopez-Lopez A."/>
            <person name="Rincon Molina F.A."/>
            <person name="Martinez-Romero E."/>
        </authorList>
    </citation>
    <scope>NUCLEOTIDE SEQUENCE</scope>
    <source>
        <strain evidence="7">ITTG S70</strain>
        <plasmid evidence="7">pSchITTGS70d</plasmid>
    </source>
</reference>
<dbReference type="InterPro" id="IPR014756">
    <property type="entry name" value="Ig_E-set"/>
</dbReference>